<keyword evidence="1" id="KW-0963">Cytoplasm</keyword>
<protein>
    <submittedName>
        <fullName evidence="9">Molybdopterin-guanine dinucleotide biosynthesis protein A</fullName>
        <ecNumber evidence="9">2.7.7.77</ecNumber>
    </submittedName>
</protein>
<dbReference type="EC" id="2.7.7.77" evidence="9"/>
<organism evidence="9 10">
    <name type="scientific">Prosthecobacter dejongeii</name>
    <dbReference type="NCBI Taxonomy" id="48465"/>
    <lineage>
        <taxon>Bacteria</taxon>
        <taxon>Pseudomonadati</taxon>
        <taxon>Verrucomicrobiota</taxon>
        <taxon>Verrucomicrobiia</taxon>
        <taxon>Verrucomicrobiales</taxon>
        <taxon>Verrucomicrobiaceae</taxon>
        <taxon>Prosthecobacter</taxon>
    </lineage>
</organism>
<dbReference type="EMBL" id="JACHIF010000001">
    <property type="protein sequence ID" value="MBB5036061.1"/>
    <property type="molecule type" value="Genomic_DNA"/>
</dbReference>
<dbReference type="Gene3D" id="3.90.550.10">
    <property type="entry name" value="Spore Coat Polysaccharide Biosynthesis Protein SpsA, Chain A"/>
    <property type="match status" value="1"/>
</dbReference>
<evidence type="ECO:0000256" key="7">
    <source>
        <dbReference type="ARBA" id="ARBA00023150"/>
    </source>
</evidence>
<keyword evidence="9" id="KW-0548">Nucleotidyltransferase</keyword>
<evidence type="ECO:0000256" key="1">
    <source>
        <dbReference type="ARBA" id="ARBA00022490"/>
    </source>
</evidence>
<dbReference type="GO" id="GO:0006777">
    <property type="term" value="P:Mo-molybdopterin cofactor biosynthetic process"/>
    <property type="evidence" value="ECO:0007669"/>
    <property type="project" value="UniProtKB-KW"/>
</dbReference>
<reference evidence="9 10" key="1">
    <citation type="submission" date="2020-08" db="EMBL/GenBank/DDBJ databases">
        <title>Genomic Encyclopedia of Type Strains, Phase IV (KMG-IV): sequencing the most valuable type-strain genomes for metagenomic binning, comparative biology and taxonomic classification.</title>
        <authorList>
            <person name="Goeker M."/>
        </authorList>
    </citation>
    <scope>NUCLEOTIDE SEQUENCE [LARGE SCALE GENOMIC DNA]</scope>
    <source>
        <strain evidence="9 10">DSM 12251</strain>
    </source>
</reference>
<dbReference type="RefSeq" id="WP_184204503.1">
    <property type="nucleotide sequence ID" value="NZ_JACHIF010000001.1"/>
</dbReference>
<dbReference type="InterPro" id="IPR029044">
    <property type="entry name" value="Nucleotide-diphossugar_trans"/>
</dbReference>
<name>A0A7W7YH34_9BACT</name>
<keyword evidence="4" id="KW-0547">Nucleotide-binding</keyword>
<feature type="domain" description="MobA-like NTP transferase" evidence="8">
    <location>
        <begin position="12"/>
        <end position="169"/>
    </location>
</feature>
<dbReference type="InterPro" id="IPR013482">
    <property type="entry name" value="Molybde_CF_guanTrfase"/>
</dbReference>
<dbReference type="GO" id="GO:0005525">
    <property type="term" value="F:GTP binding"/>
    <property type="evidence" value="ECO:0007669"/>
    <property type="project" value="UniProtKB-KW"/>
</dbReference>
<evidence type="ECO:0000256" key="4">
    <source>
        <dbReference type="ARBA" id="ARBA00022741"/>
    </source>
</evidence>
<dbReference type="Pfam" id="PF12804">
    <property type="entry name" value="NTP_transf_3"/>
    <property type="match status" value="1"/>
</dbReference>
<dbReference type="GO" id="GO:0061603">
    <property type="term" value="F:molybdenum cofactor guanylyltransferase activity"/>
    <property type="evidence" value="ECO:0007669"/>
    <property type="project" value="UniProtKB-EC"/>
</dbReference>
<proteinExistence type="predicted"/>
<keyword evidence="10" id="KW-1185">Reference proteome</keyword>
<evidence type="ECO:0000256" key="6">
    <source>
        <dbReference type="ARBA" id="ARBA00023134"/>
    </source>
</evidence>
<accession>A0A7W7YH34</accession>
<dbReference type="Proteomes" id="UP000534294">
    <property type="component" value="Unassembled WGS sequence"/>
</dbReference>
<dbReference type="CDD" id="cd02503">
    <property type="entry name" value="MobA"/>
    <property type="match status" value="1"/>
</dbReference>
<evidence type="ECO:0000313" key="9">
    <source>
        <dbReference type="EMBL" id="MBB5036061.1"/>
    </source>
</evidence>
<comment type="caution">
    <text evidence="9">The sequence shown here is derived from an EMBL/GenBank/DDBJ whole genome shotgun (WGS) entry which is preliminary data.</text>
</comment>
<keyword evidence="6" id="KW-0342">GTP-binding</keyword>
<evidence type="ECO:0000256" key="5">
    <source>
        <dbReference type="ARBA" id="ARBA00022842"/>
    </source>
</evidence>
<dbReference type="SUPFAM" id="SSF53448">
    <property type="entry name" value="Nucleotide-diphospho-sugar transferases"/>
    <property type="match status" value="1"/>
</dbReference>
<dbReference type="PANTHER" id="PTHR19136:SF81">
    <property type="entry name" value="MOLYBDENUM COFACTOR GUANYLYLTRANSFERASE"/>
    <property type="match status" value="1"/>
</dbReference>
<evidence type="ECO:0000256" key="3">
    <source>
        <dbReference type="ARBA" id="ARBA00022723"/>
    </source>
</evidence>
<gene>
    <name evidence="9" type="ORF">HNQ64_000295</name>
</gene>
<dbReference type="AlphaFoldDB" id="A0A7W7YH34"/>
<sequence length="203" mass="21734">MSLPPPAAPFAALLLAGGQSSRMGQDKAQLAWAGQPLWQVQARKLQALQPTPLFIACREEQGLHESAPPDLRAEWLFDPPGQGSGPLLPILQALKQAAKPLLVLAVDMPEMTPTFLVEILAQPLAGSALFFRTAHGIEPLAGLYTPALIPVFEAAAAASRFSLRRLIEDAVDQRLAIVLPLSPADEGLFNNANTPGEWRGLAR</sequence>
<evidence type="ECO:0000259" key="8">
    <source>
        <dbReference type="Pfam" id="PF12804"/>
    </source>
</evidence>
<dbReference type="InterPro" id="IPR025877">
    <property type="entry name" value="MobA-like_NTP_Trfase"/>
</dbReference>
<keyword evidence="2 9" id="KW-0808">Transferase</keyword>
<evidence type="ECO:0000313" key="10">
    <source>
        <dbReference type="Proteomes" id="UP000534294"/>
    </source>
</evidence>
<dbReference type="PANTHER" id="PTHR19136">
    <property type="entry name" value="MOLYBDENUM COFACTOR GUANYLYLTRANSFERASE"/>
    <property type="match status" value="1"/>
</dbReference>
<keyword evidence="5" id="KW-0460">Magnesium</keyword>
<dbReference type="GO" id="GO:0046872">
    <property type="term" value="F:metal ion binding"/>
    <property type="evidence" value="ECO:0007669"/>
    <property type="project" value="UniProtKB-KW"/>
</dbReference>
<keyword evidence="7" id="KW-0501">Molybdenum cofactor biosynthesis</keyword>
<evidence type="ECO:0000256" key="2">
    <source>
        <dbReference type="ARBA" id="ARBA00022679"/>
    </source>
</evidence>
<keyword evidence="3" id="KW-0479">Metal-binding</keyword>